<dbReference type="SMART" id="SM00248">
    <property type="entry name" value="ANK"/>
    <property type="match status" value="2"/>
</dbReference>
<proteinExistence type="predicted"/>
<dbReference type="PROSITE" id="PS50088">
    <property type="entry name" value="ANK_REPEAT"/>
    <property type="match status" value="1"/>
</dbReference>
<dbReference type="AlphaFoldDB" id="A0A8J8NSP7"/>
<evidence type="ECO:0000313" key="5">
    <source>
        <dbReference type="Proteomes" id="UP000785679"/>
    </source>
</evidence>
<protein>
    <recommendedName>
        <fullName evidence="6">Ankyrin repeat domain-containing protein</fullName>
    </recommendedName>
</protein>
<feature type="repeat" description="ANK" evidence="3">
    <location>
        <begin position="252"/>
        <end position="284"/>
    </location>
</feature>
<evidence type="ECO:0008006" key="6">
    <source>
        <dbReference type="Google" id="ProtNLM"/>
    </source>
</evidence>
<dbReference type="Proteomes" id="UP000785679">
    <property type="component" value="Unassembled WGS sequence"/>
</dbReference>
<evidence type="ECO:0000313" key="4">
    <source>
        <dbReference type="EMBL" id="TNV79495.1"/>
    </source>
</evidence>
<organism evidence="4 5">
    <name type="scientific">Halteria grandinella</name>
    <dbReference type="NCBI Taxonomy" id="5974"/>
    <lineage>
        <taxon>Eukaryota</taxon>
        <taxon>Sar</taxon>
        <taxon>Alveolata</taxon>
        <taxon>Ciliophora</taxon>
        <taxon>Intramacronucleata</taxon>
        <taxon>Spirotrichea</taxon>
        <taxon>Stichotrichia</taxon>
        <taxon>Sporadotrichida</taxon>
        <taxon>Halteriidae</taxon>
        <taxon>Halteria</taxon>
    </lineage>
</organism>
<dbReference type="PANTHER" id="PTHR24171:SF9">
    <property type="entry name" value="ANKYRIN REPEAT DOMAIN-CONTAINING PROTEIN 39"/>
    <property type="match status" value="1"/>
</dbReference>
<evidence type="ECO:0000256" key="3">
    <source>
        <dbReference type="PROSITE-ProRule" id="PRU00023"/>
    </source>
</evidence>
<keyword evidence="5" id="KW-1185">Reference proteome</keyword>
<keyword evidence="1" id="KW-0677">Repeat</keyword>
<evidence type="ECO:0000256" key="1">
    <source>
        <dbReference type="ARBA" id="ARBA00022737"/>
    </source>
</evidence>
<dbReference type="InterPro" id="IPR002110">
    <property type="entry name" value="Ankyrin_rpt"/>
</dbReference>
<dbReference type="Pfam" id="PF12796">
    <property type="entry name" value="Ank_2"/>
    <property type="match status" value="1"/>
</dbReference>
<keyword evidence="2 3" id="KW-0040">ANK repeat</keyword>
<gene>
    <name evidence="4" type="ORF">FGO68_gene11093</name>
</gene>
<dbReference type="PROSITE" id="PS50297">
    <property type="entry name" value="ANK_REP_REGION"/>
    <property type="match status" value="1"/>
</dbReference>
<dbReference type="EMBL" id="RRYP01008842">
    <property type="protein sequence ID" value="TNV79495.1"/>
    <property type="molecule type" value="Genomic_DNA"/>
</dbReference>
<dbReference type="InterPro" id="IPR036770">
    <property type="entry name" value="Ankyrin_rpt-contain_sf"/>
</dbReference>
<reference evidence="4" key="1">
    <citation type="submission" date="2019-06" db="EMBL/GenBank/DDBJ databases">
        <authorList>
            <person name="Zheng W."/>
        </authorList>
    </citation>
    <scope>NUCLEOTIDE SEQUENCE</scope>
    <source>
        <strain evidence="4">QDHG01</strain>
    </source>
</reference>
<evidence type="ECO:0000256" key="2">
    <source>
        <dbReference type="ARBA" id="ARBA00023043"/>
    </source>
</evidence>
<dbReference type="OrthoDB" id="313274at2759"/>
<dbReference type="Gene3D" id="1.25.40.20">
    <property type="entry name" value="Ankyrin repeat-containing domain"/>
    <property type="match status" value="1"/>
</dbReference>
<sequence>MIESAGVRELSEMLRGVRGEIEEQKQRGEGDQQWEKQLADRARQGAMVSGVRGQREVKLNATTFEAIPPHLRPSKEGAGKDRRTDIQIYEDMLDKMHTRFKQKTASQPLSFTLAPDRIPEKQLYLRPRVIRERAQWKGEEFGNWYQQQQEKVKDYSPQISEMFKPFNLRDTSQRDEVIQKRRDRVKAIKQALDRLSKQGGKLEKSDSHCEVNQPFQHHLTRSFFKAVSLGKVPESLSYLKQDRSLALQYDLVKQTALHIAAKLGNPDITRMLIKSKADVNFRDIYGRTPLFYAINSLECTGLLLANMSSAFAIDNEGYTVEDMADSQQREVIELIRKGKLFQVVVKFLPKAEREERMKGMEVFKQYII</sequence>
<name>A0A8J8NSP7_HALGN</name>
<comment type="caution">
    <text evidence="4">The sequence shown here is derived from an EMBL/GenBank/DDBJ whole genome shotgun (WGS) entry which is preliminary data.</text>
</comment>
<accession>A0A8J8NSP7</accession>
<dbReference type="SUPFAM" id="SSF48403">
    <property type="entry name" value="Ankyrin repeat"/>
    <property type="match status" value="1"/>
</dbReference>
<dbReference type="PANTHER" id="PTHR24171">
    <property type="entry name" value="ANKYRIN REPEAT DOMAIN-CONTAINING PROTEIN 39-RELATED"/>
    <property type="match status" value="1"/>
</dbReference>